<keyword evidence="3 5" id="KW-0378">Hydrolase</keyword>
<dbReference type="InterPro" id="IPR036852">
    <property type="entry name" value="Peptidase_S8/S53_dom_sf"/>
</dbReference>
<dbReference type="SUPFAM" id="SSF52743">
    <property type="entry name" value="Subtilisin-like"/>
    <property type="match status" value="1"/>
</dbReference>
<dbReference type="Gene3D" id="3.40.50.200">
    <property type="entry name" value="Peptidase S8/S53 domain"/>
    <property type="match status" value="1"/>
</dbReference>
<dbReference type="AlphaFoldDB" id="A0A4R0H4Y1"/>
<protein>
    <submittedName>
        <fullName evidence="10">Serine protease</fullName>
    </submittedName>
</protein>
<feature type="domain" description="Peptidase S8/S53" evidence="9">
    <location>
        <begin position="162"/>
        <end position="520"/>
    </location>
</feature>
<dbReference type="Proteomes" id="UP000292346">
    <property type="component" value="Unassembled WGS sequence"/>
</dbReference>
<dbReference type="PROSITE" id="PS51318">
    <property type="entry name" value="TAT"/>
    <property type="match status" value="1"/>
</dbReference>
<evidence type="ECO:0000256" key="6">
    <source>
        <dbReference type="RuleBase" id="RU003355"/>
    </source>
</evidence>
<accession>A0A4R0H4Y1</accession>
<dbReference type="InterPro" id="IPR022398">
    <property type="entry name" value="Peptidase_S8_His-AS"/>
</dbReference>
<feature type="active site" description="Charge relay system" evidence="5">
    <location>
        <position position="475"/>
    </location>
</feature>
<evidence type="ECO:0000256" key="3">
    <source>
        <dbReference type="ARBA" id="ARBA00022801"/>
    </source>
</evidence>
<dbReference type="InterPro" id="IPR050131">
    <property type="entry name" value="Peptidase_S8_subtilisin-like"/>
</dbReference>
<dbReference type="PROSITE" id="PS00138">
    <property type="entry name" value="SUBTILASE_SER"/>
    <property type="match status" value="1"/>
</dbReference>
<organism evidence="10 11">
    <name type="scientific">Kribbella soli</name>
    <dbReference type="NCBI Taxonomy" id="1124743"/>
    <lineage>
        <taxon>Bacteria</taxon>
        <taxon>Bacillati</taxon>
        <taxon>Actinomycetota</taxon>
        <taxon>Actinomycetes</taxon>
        <taxon>Propionibacteriales</taxon>
        <taxon>Kribbellaceae</taxon>
        <taxon>Kribbella</taxon>
    </lineage>
</organism>
<dbReference type="InterPro" id="IPR015500">
    <property type="entry name" value="Peptidase_S8_subtilisin-rel"/>
</dbReference>
<keyword evidence="11" id="KW-1185">Reference proteome</keyword>
<dbReference type="InterPro" id="IPR000209">
    <property type="entry name" value="Peptidase_S8/S53_dom"/>
</dbReference>
<dbReference type="PANTHER" id="PTHR43806">
    <property type="entry name" value="PEPTIDASE S8"/>
    <property type="match status" value="1"/>
</dbReference>
<feature type="active site" description="Charge relay system" evidence="5">
    <location>
        <position position="170"/>
    </location>
</feature>
<evidence type="ECO:0000259" key="9">
    <source>
        <dbReference type="Pfam" id="PF00082"/>
    </source>
</evidence>
<dbReference type="GO" id="GO:0004252">
    <property type="term" value="F:serine-type endopeptidase activity"/>
    <property type="evidence" value="ECO:0007669"/>
    <property type="project" value="UniProtKB-UniRule"/>
</dbReference>
<dbReference type="PANTHER" id="PTHR43806:SF11">
    <property type="entry name" value="CEREVISIN-RELATED"/>
    <property type="match status" value="1"/>
</dbReference>
<dbReference type="PRINTS" id="PR00723">
    <property type="entry name" value="SUBTILISIN"/>
</dbReference>
<feature type="signal peptide" evidence="8">
    <location>
        <begin position="1"/>
        <end position="28"/>
    </location>
</feature>
<evidence type="ECO:0000256" key="5">
    <source>
        <dbReference type="PROSITE-ProRule" id="PRU01240"/>
    </source>
</evidence>
<dbReference type="OrthoDB" id="9813435at2"/>
<proteinExistence type="inferred from homology"/>
<feature type="region of interest" description="Disordered" evidence="7">
    <location>
        <begin position="100"/>
        <end position="123"/>
    </location>
</feature>
<evidence type="ECO:0000256" key="4">
    <source>
        <dbReference type="ARBA" id="ARBA00022825"/>
    </source>
</evidence>
<feature type="compositionally biased region" description="Polar residues" evidence="7">
    <location>
        <begin position="107"/>
        <end position="119"/>
    </location>
</feature>
<dbReference type="PROSITE" id="PS51892">
    <property type="entry name" value="SUBTILASE"/>
    <property type="match status" value="1"/>
</dbReference>
<comment type="similarity">
    <text evidence="1 5 6">Belongs to the peptidase S8 family.</text>
</comment>
<evidence type="ECO:0000256" key="2">
    <source>
        <dbReference type="ARBA" id="ARBA00022670"/>
    </source>
</evidence>
<dbReference type="PROSITE" id="PS00136">
    <property type="entry name" value="SUBTILASE_ASP"/>
    <property type="match status" value="1"/>
</dbReference>
<reference evidence="10 11" key="1">
    <citation type="submission" date="2019-02" db="EMBL/GenBank/DDBJ databases">
        <title>Kribbella capetownensis sp. nov. and Kribbella speibonae sp. nov., isolated from soil.</title>
        <authorList>
            <person name="Curtis S.M."/>
            <person name="Norton I."/>
            <person name="Everest G.J."/>
            <person name="Meyers P.R."/>
        </authorList>
    </citation>
    <scope>NUCLEOTIDE SEQUENCE [LARGE SCALE GENOMIC DNA]</scope>
    <source>
        <strain evidence="10 11">KCTC 29219</strain>
    </source>
</reference>
<feature type="active site" description="Charge relay system" evidence="5">
    <location>
        <position position="219"/>
    </location>
</feature>
<evidence type="ECO:0000313" key="10">
    <source>
        <dbReference type="EMBL" id="TCC05845.1"/>
    </source>
</evidence>
<name>A0A4R0H4Y1_9ACTN</name>
<keyword evidence="4 5" id="KW-0720">Serine protease</keyword>
<dbReference type="Pfam" id="PF00082">
    <property type="entry name" value="Peptidase_S8"/>
    <property type="match status" value="1"/>
</dbReference>
<dbReference type="InterPro" id="IPR006311">
    <property type="entry name" value="TAT_signal"/>
</dbReference>
<comment type="caution">
    <text evidence="10">The sequence shown here is derived from an EMBL/GenBank/DDBJ whole genome shotgun (WGS) entry which is preliminary data.</text>
</comment>
<dbReference type="EMBL" id="SJJZ01000003">
    <property type="protein sequence ID" value="TCC05845.1"/>
    <property type="molecule type" value="Genomic_DNA"/>
</dbReference>
<evidence type="ECO:0000313" key="11">
    <source>
        <dbReference type="Proteomes" id="UP000292346"/>
    </source>
</evidence>
<gene>
    <name evidence="10" type="ORF">E0H45_28015</name>
</gene>
<keyword evidence="8" id="KW-0732">Signal</keyword>
<dbReference type="GO" id="GO:0006508">
    <property type="term" value="P:proteolysis"/>
    <property type="evidence" value="ECO:0007669"/>
    <property type="project" value="UniProtKB-KW"/>
</dbReference>
<keyword evidence="2 5" id="KW-0645">Protease</keyword>
<evidence type="ECO:0000256" key="7">
    <source>
        <dbReference type="SAM" id="MobiDB-lite"/>
    </source>
</evidence>
<dbReference type="PROSITE" id="PS00137">
    <property type="entry name" value="SUBTILASE_HIS"/>
    <property type="match status" value="1"/>
</dbReference>
<dbReference type="InterPro" id="IPR023827">
    <property type="entry name" value="Peptidase_S8_Asp-AS"/>
</dbReference>
<dbReference type="InterPro" id="IPR023828">
    <property type="entry name" value="Peptidase_S8_Ser-AS"/>
</dbReference>
<sequence>MRDVRRSLMAVTGAIALVAATLAVPVTAGAGATSVAGGDTEYLVLLEVGADRNQAIAAVKAAGGEVVKENANLGTLTVRAAATGFVSRVSASSAVEGAARSRPIGTVPQQKPLNVESENGGTSKAGAAAAKKTVGMDPLDAQLWGLKMVRSDLARTVQPGKKSVKVGVLDSGIDARNPDIAPNFDWKLSRNFAPDIPEIDGVCEFRGCVDPVGWDDSGHGTHVAGTIGAAANGTGVSGVAPNVTLVEIRGGQDSGYLFLGPVTDALTYAGDVGLDVVNMSFYVDPWLYNCTANPADSPEAQAEQRVIIRTMNRALNYAHNHGVTLVGSLGNNHEDLGKPRTDISSPDFPVNTAYPRPIDNATCVDLPVEGPHVIGVSALGPSTTKADYSNYGVEQTEVSAPGGWFRDYFGTPQHRTNENLILSTYPVNTLQVAGLVDAAGNITPAGVTAGAQKQCPAGVTDFTKCGYYYVLQGTSMASPHATGVAALIVSQFGKKSHGDFGMDPDKVGRILMNTAQPRACPNPPLQTYINEGRSEEFNALCEGTRDFNGFYGHGIVDAYAAVTRH</sequence>
<evidence type="ECO:0000256" key="1">
    <source>
        <dbReference type="ARBA" id="ARBA00011073"/>
    </source>
</evidence>
<evidence type="ECO:0000256" key="8">
    <source>
        <dbReference type="SAM" id="SignalP"/>
    </source>
</evidence>
<feature type="chain" id="PRO_5038774990" evidence="8">
    <location>
        <begin position="29"/>
        <end position="565"/>
    </location>
</feature>